<name>A0ABP0ZBY0_9ROSI</name>
<keyword evidence="4" id="KW-1185">Reference proteome</keyword>
<proteinExistence type="predicted"/>
<dbReference type="Proteomes" id="UP001642487">
    <property type="component" value="Chromosome 9"/>
</dbReference>
<sequence>MRKRHSYLYDLCPPNAQRDENGDGNDNDLDLSLYLSQPLPAPSSPSPSRSRSPTPNPTIDFFHLPTSPTENPNSSTPTPQSRSRSRSPSPTANPVAPTRFRRQLLRPGKTETIPAPYPWAKNRRAIIRSMRNLVGDGMLKIVGKMKCKKCEEESEIEYDLEEKFGEVEKFIVQNKSKMYNRAPEVWNAPKRLDCERCSGERCVGAVIGKKRDINWLFLFLGQMVGFCSLEQLKYFCKHTRNHQTGARNRLLYIAYFSLCNQLNPYGQYHL</sequence>
<feature type="domain" description="DUF7086" evidence="2">
    <location>
        <begin position="131"/>
        <end position="262"/>
    </location>
</feature>
<evidence type="ECO:0000313" key="3">
    <source>
        <dbReference type="EMBL" id="CAK9328836.1"/>
    </source>
</evidence>
<dbReference type="PANTHER" id="PTHR34272:SF1">
    <property type="entry name" value="EXPRESSED PROTEIN"/>
    <property type="match status" value="1"/>
</dbReference>
<dbReference type="EMBL" id="OZ021743">
    <property type="protein sequence ID" value="CAK9328836.1"/>
    <property type="molecule type" value="Genomic_DNA"/>
</dbReference>
<reference evidence="3 4" key="1">
    <citation type="submission" date="2024-03" db="EMBL/GenBank/DDBJ databases">
        <authorList>
            <person name="Gkanogiannis A."/>
            <person name="Becerra Lopez-Lavalle L."/>
        </authorList>
    </citation>
    <scope>NUCLEOTIDE SEQUENCE [LARGE SCALE GENOMIC DNA]</scope>
</reference>
<dbReference type="PANTHER" id="PTHR34272">
    <property type="entry name" value="EXPRESSED PROTEIN"/>
    <property type="match status" value="1"/>
</dbReference>
<protein>
    <recommendedName>
        <fullName evidence="2">DUF7086 domain-containing protein</fullName>
    </recommendedName>
</protein>
<dbReference type="InterPro" id="IPR055513">
    <property type="entry name" value="DUF7086"/>
</dbReference>
<evidence type="ECO:0000259" key="2">
    <source>
        <dbReference type="Pfam" id="PF23324"/>
    </source>
</evidence>
<evidence type="ECO:0000256" key="1">
    <source>
        <dbReference type="SAM" id="MobiDB-lite"/>
    </source>
</evidence>
<evidence type="ECO:0000313" key="4">
    <source>
        <dbReference type="Proteomes" id="UP001642487"/>
    </source>
</evidence>
<accession>A0ABP0ZBY0</accession>
<feature type="compositionally biased region" description="Low complexity" evidence="1">
    <location>
        <begin position="65"/>
        <end position="94"/>
    </location>
</feature>
<dbReference type="Pfam" id="PF23324">
    <property type="entry name" value="DUF7086"/>
    <property type="match status" value="1"/>
</dbReference>
<feature type="region of interest" description="Disordered" evidence="1">
    <location>
        <begin position="1"/>
        <end position="116"/>
    </location>
</feature>
<gene>
    <name evidence="3" type="ORF">CITCOLO1_LOCUS21265</name>
</gene>
<organism evidence="3 4">
    <name type="scientific">Citrullus colocynthis</name>
    <name type="common">colocynth</name>
    <dbReference type="NCBI Taxonomy" id="252529"/>
    <lineage>
        <taxon>Eukaryota</taxon>
        <taxon>Viridiplantae</taxon>
        <taxon>Streptophyta</taxon>
        <taxon>Embryophyta</taxon>
        <taxon>Tracheophyta</taxon>
        <taxon>Spermatophyta</taxon>
        <taxon>Magnoliopsida</taxon>
        <taxon>eudicotyledons</taxon>
        <taxon>Gunneridae</taxon>
        <taxon>Pentapetalae</taxon>
        <taxon>rosids</taxon>
        <taxon>fabids</taxon>
        <taxon>Cucurbitales</taxon>
        <taxon>Cucurbitaceae</taxon>
        <taxon>Benincaseae</taxon>
        <taxon>Citrullus</taxon>
    </lineage>
</organism>